<proteinExistence type="predicted"/>
<feature type="domain" description="Trichothecene 3-O-acetyltransferase-like N-terminal" evidence="2">
    <location>
        <begin position="20"/>
        <end position="190"/>
    </location>
</feature>
<dbReference type="PANTHER" id="PTHR31896:SF64">
    <property type="entry name" value="TRICHOTHECENE 3-O-ACETYLTRANSFERASE"/>
    <property type="match status" value="1"/>
</dbReference>
<name>A0A4Q4M808_9PLEO</name>
<dbReference type="Pfam" id="PF22664">
    <property type="entry name" value="TRI-like_N"/>
    <property type="match status" value="1"/>
</dbReference>
<gene>
    <name evidence="3" type="ORF">AA0114_g8924</name>
</gene>
<evidence type="ECO:0000256" key="1">
    <source>
        <dbReference type="ARBA" id="ARBA00022679"/>
    </source>
</evidence>
<dbReference type="EMBL" id="PDXA01000033">
    <property type="protein sequence ID" value="RYN45534.1"/>
    <property type="molecule type" value="Genomic_DNA"/>
</dbReference>
<dbReference type="Gene3D" id="3.30.559.10">
    <property type="entry name" value="Chloramphenicol acetyltransferase-like domain"/>
    <property type="match status" value="2"/>
</dbReference>
<reference evidence="4" key="1">
    <citation type="journal article" date="2019" name="bioRxiv">
        <title>Genomics, evolutionary history and diagnostics of the Alternaria alternata species group including apple and Asian pear pathotypes.</title>
        <authorList>
            <person name="Armitage A.D."/>
            <person name="Cockerton H.M."/>
            <person name="Sreenivasaprasad S."/>
            <person name="Woodhall J.W."/>
            <person name="Lane C.R."/>
            <person name="Harrison R.J."/>
            <person name="Clarkson J.P."/>
        </authorList>
    </citation>
    <scope>NUCLEOTIDE SEQUENCE [LARGE SCALE GENOMIC DNA]</scope>
    <source>
        <strain evidence="4">FERA 1082</strain>
    </source>
</reference>
<dbReference type="InterPro" id="IPR051283">
    <property type="entry name" value="Sec_Metabolite_Acyltrans"/>
</dbReference>
<evidence type="ECO:0000259" key="2">
    <source>
        <dbReference type="Pfam" id="PF22664"/>
    </source>
</evidence>
<evidence type="ECO:0000313" key="3">
    <source>
        <dbReference type="EMBL" id="RYN45534.1"/>
    </source>
</evidence>
<protein>
    <recommendedName>
        <fullName evidence="2">Trichothecene 3-O-acetyltransferase-like N-terminal domain-containing protein</fullName>
    </recommendedName>
</protein>
<accession>A0A4Q4M808</accession>
<dbReference type="PANTHER" id="PTHR31896">
    <property type="entry name" value="FAMILY REGULATORY PROTEIN, PUTATIVE (AFU_ORTHOLOGUE AFUA_3G14730)-RELATED"/>
    <property type="match status" value="1"/>
</dbReference>
<dbReference type="InterPro" id="IPR023213">
    <property type="entry name" value="CAT-like_dom_sf"/>
</dbReference>
<keyword evidence="1" id="KW-0808">Transferase</keyword>
<dbReference type="GO" id="GO:0016740">
    <property type="term" value="F:transferase activity"/>
    <property type="evidence" value="ECO:0007669"/>
    <property type="project" value="UniProtKB-KW"/>
</dbReference>
<dbReference type="InterPro" id="IPR054710">
    <property type="entry name" value="Tri101-like_N"/>
</dbReference>
<dbReference type="Proteomes" id="UP000292402">
    <property type="component" value="Unassembled WGS sequence"/>
</dbReference>
<evidence type="ECO:0000313" key="4">
    <source>
        <dbReference type="Proteomes" id="UP000292402"/>
    </source>
</evidence>
<comment type="caution">
    <text evidence="3">The sequence shown here is derived from an EMBL/GenBank/DDBJ whole genome shotgun (WGS) entry which is preliminary data.</text>
</comment>
<dbReference type="AlphaFoldDB" id="A0A4Q4M808"/>
<organism evidence="3 4">
    <name type="scientific">Alternaria tenuissima</name>
    <dbReference type="NCBI Taxonomy" id="119927"/>
    <lineage>
        <taxon>Eukaryota</taxon>
        <taxon>Fungi</taxon>
        <taxon>Dikarya</taxon>
        <taxon>Ascomycota</taxon>
        <taxon>Pezizomycotina</taxon>
        <taxon>Dothideomycetes</taxon>
        <taxon>Pleosporomycetidae</taxon>
        <taxon>Pleosporales</taxon>
        <taxon>Pleosporineae</taxon>
        <taxon>Pleosporaceae</taxon>
        <taxon>Alternaria</taxon>
        <taxon>Alternaria sect. Alternaria</taxon>
        <taxon>Alternaria alternata complex</taxon>
    </lineage>
</organism>
<sequence length="482" mass="53200">MSPLDMDIDLMGAQPALFKLYTQLAFMFPLSESEEGQQPSHHQVTSTMTAGLAELAANFPWVAGQVVNTNPDTEAAPHYKIRPYEPVPQLVVRDYTGDAEMPSFDLMHQKGFPMSVLGEGVWAPCPTLAAAAMGFDPKKASGASSDEPAPVMLVQINYVRGGLVLCVNMQHNVCDMMGQAAVLGWLSQACRSEHFTENELGIGNMTRVGIVPLIEDEGWAPGPELQNQLFPPLPPTVDKEVDNTVERKSPEPPSKCAWTYFDFSAESLESLKGLATASLPQDFTSFISTDDALSAFIFLSVLRTRQSRLRPDASVTFARAVDARRYLDIHPDYPGVLQNMAYTSYPQESLFSTPLGHIAAKMRQAVDPLASDVAYRTRSLATFLSQSPDNATKTSFTATLDMSVDIALSSWTKVPAYEWDFGLRLGSPVAVRRPGFVPVESLMYLMPRSREGSVAVAMCLREEDLQHLLRDEEWKRFARYIG</sequence>